<dbReference type="PROSITE" id="PS51898">
    <property type="entry name" value="TYR_RECOMBINASE"/>
    <property type="match status" value="1"/>
</dbReference>
<dbReference type="RefSeq" id="WP_118869318.1">
    <property type="nucleotide sequence ID" value="NZ_CP022759.1"/>
</dbReference>
<proteinExistence type="predicted"/>
<dbReference type="Gene3D" id="1.10.443.10">
    <property type="entry name" value="Intergrase catalytic core"/>
    <property type="match status" value="1"/>
</dbReference>
<sequence>MATYTKRKSKRGIVWRAEVARLGVRDSRTFDTKAEAVAWATEQEAEILASQGRRGKTAKRTLEQTIRRYIEEVAPSKPGKRWEEIRLEAFLQITPDLPKRLIGDITSDDLGKWRDARQSGQLLGRIGKPVAASSVNRELNLLSAVFEIARTEWKWIKENPMHGLRRPTNPPPRNRRISPEEQQAICAALDYQDGQVPTSMQHELAIAFLVALDTGMRKGELLGLTKTTARFEERRAILPRTKNGDRREVPLPAQAIERLTLLPGNDVGQLFRLTAATADVLFRRAVAKAKLNDLHFHDTRHEACTQLAKRVDVLSLARIIGHRDLKSLMVYYNPTAAELADQLDGVAKAA</sequence>
<dbReference type="InterPro" id="IPR044068">
    <property type="entry name" value="CB"/>
</dbReference>
<dbReference type="InterPro" id="IPR010998">
    <property type="entry name" value="Integrase_recombinase_N"/>
</dbReference>
<dbReference type="InterPro" id="IPR050090">
    <property type="entry name" value="Tyrosine_recombinase_XerCD"/>
</dbReference>
<dbReference type="Pfam" id="PF00589">
    <property type="entry name" value="Phage_integrase"/>
    <property type="match status" value="1"/>
</dbReference>
<protein>
    <recommendedName>
        <fullName evidence="9">Integrase</fullName>
    </recommendedName>
</protein>
<evidence type="ECO:0000313" key="8">
    <source>
        <dbReference type="Proteomes" id="UP000261758"/>
    </source>
</evidence>
<dbReference type="InterPro" id="IPR013762">
    <property type="entry name" value="Integrase-like_cat_sf"/>
</dbReference>
<dbReference type="GO" id="GO:0003677">
    <property type="term" value="F:DNA binding"/>
    <property type="evidence" value="ECO:0007669"/>
    <property type="project" value="UniProtKB-UniRule"/>
</dbReference>
<accession>A0AAD0WFR8</accession>
<gene>
    <name evidence="7" type="ORF">CJO77_05840</name>
</gene>
<dbReference type="CDD" id="cd00796">
    <property type="entry name" value="INT_Rci_Hp1_C"/>
    <property type="match status" value="1"/>
</dbReference>
<name>A0AAD0WFR8_RALSL</name>
<dbReference type="SUPFAM" id="SSF56349">
    <property type="entry name" value="DNA breaking-rejoining enzymes"/>
    <property type="match status" value="1"/>
</dbReference>
<reference evidence="7 8" key="1">
    <citation type="submission" date="2017-08" db="EMBL/GenBank/DDBJ databases">
        <title>Genome sequences of Ralstonia solanacearum Species Complex (RSSC) isolated from Potato bacterial wilts in Korea.</title>
        <authorList>
            <person name="Cho H."/>
            <person name="Song E.-S."/>
            <person name="Lee Y.K."/>
            <person name="Lee S."/>
            <person name="Lee S.-W."/>
            <person name="Jo A."/>
            <person name="Kim J.-G."/>
            <person name="Hwang I."/>
        </authorList>
    </citation>
    <scope>NUCLEOTIDE SEQUENCE [LARGE SCALE GENOMIC DNA]</scope>
    <source>
        <strain evidence="7 8">T98</strain>
    </source>
</reference>
<dbReference type="AlphaFoldDB" id="A0AAD0WFR8"/>
<dbReference type="Proteomes" id="UP000261758">
    <property type="component" value="Chromosome"/>
</dbReference>
<keyword evidence="3" id="KW-0233">DNA recombination</keyword>
<keyword evidence="2 4" id="KW-0238">DNA-binding</keyword>
<dbReference type="Gene3D" id="1.10.150.130">
    <property type="match status" value="1"/>
</dbReference>
<evidence type="ECO:0000256" key="1">
    <source>
        <dbReference type="ARBA" id="ARBA00022908"/>
    </source>
</evidence>
<dbReference type="PANTHER" id="PTHR30349">
    <property type="entry name" value="PHAGE INTEGRASE-RELATED"/>
    <property type="match status" value="1"/>
</dbReference>
<evidence type="ECO:0000256" key="4">
    <source>
        <dbReference type="PROSITE-ProRule" id="PRU01248"/>
    </source>
</evidence>
<evidence type="ECO:0000313" key="7">
    <source>
        <dbReference type="EMBL" id="AXV81111.1"/>
    </source>
</evidence>
<dbReference type="GO" id="GO:0015074">
    <property type="term" value="P:DNA integration"/>
    <property type="evidence" value="ECO:0007669"/>
    <property type="project" value="UniProtKB-KW"/>
</dbReference>
<dbReference type="PROSITE" id="PS51900">
    <property type="entry name" value="CB"/>
    <property type="match status" value="1"/>
</dbReference>
<dbReference type="GO" id="GO:0006310">
    <property type="term" value="P:DNA recombination"/>
    <property type="evidence" value="ECO:0007669"/>
    <property type="project" value="UniProtKB-KW"/>
</dbReference>
<evidence type="ECO:0008006" key="9">
    <source>
        <dbReference type="Google" id="ProtNLM"/>
    </source>
</evidence>
<feature type="domain" description="Tyr recombinase" evidence="5">
    <location>
        <begin position="172"/>
        <end position="344"/>
    </location>
</feature>
<dbReference type="InterPro" id="IPR002104">
    <property type="entry name" value="Integrase_catalytic"/>
</dbReference>
<organism evidence="7 8">
    <name type="scientific">Ralstonia solanacearum</name>
    <name type="common">Pseudomonas solanacearum</name>
    <dbReference type="NCBI Taxonomy" id="305"/>
    <lineage>
        <taxon>Bacteria</taxon>
        <taxon>Pseudomonadati</taxon>
        <taxon>Pseudomonadota</taxon>
        <taxon>Betaproteobacteria</taxon>
        <taxon>Burkholderiales</taxon>
        <taxon>Burkholderiaceae</taxon>
        <taxon>Ralstonia</taxon>
        <taxon>Ralstonia solanacearum species complex</taxon>
    </lineage>
</organism>
<evidence type="ECO:0000256" key="2">
    <source>
        <dbReference type="ARBA" id="ARBA00023125"/>
    </source>
</evidence>
<evidence type="ECO:0000259" key="5">
    <source>
        <dbReference type="PROSITE" id="PS51898"/>
    </source>
</evidence>
<feature type="domain" description="Core-binding (CB)" evidence="6">
    <location>
        <begin position="60"/>
        <end position="150"/>
    </location>
</feature>
<dbReference type="InterPro" id="IPR011010">
    <property type="entry name" value="DNA_brk_join_enz"/>
</dbReference>
<keyword evidence="1" id="KW-0229">DNA integration</keyword>
<evidence type="ECO:0000259" key="6">
    <source>
        <dbReference type="PROSITE" id="PS51900"/>
    </source>
</evidence>
<dbReference type="PANTHER" id="PTHR30349:SF94">
    <property type="entry name" value="INTEGRASE_RECOMBINASE HI_1414-RELATED"/>
    <property type="match status" value="1"/>
</dbReference>
<dbReference type="EMBL" id="CP022759">
    <property type="protein sequence ID" value="AXV81111.1"/>
    <property type="molecule type" value="Genomic_DNA"/>
</dbReference>
<evidence type="ECO:0000256" key="3">
    <source>
        <dbReference type="ARBA" id="ARBA00023172"/>
    </source>
</evidence>